<reference evidence="3" key="2">
    <citation type="submission" date="2015-06" db="UniProtKB">
        <authorList>
            <consortium name="EnsemblMetazoa"/>
        </authorList>
    </citation>
    <scope>IDENTIFICATION</scope>
</reference>
<evidence type="ECO:0000313" key="4">
    <source>
        <dbReference type="Proteomes" id="UP000015104"/>
    </source>
</evidence>
<dbReference type="HOGENOM" id="CLU_1761122_0_0_1"/>
<proteinExistence type="predicted"/>
<evidence type="ECO:0000313" key="3">
    <source>
        <dbReference type="EnsemblMetazoa" id="tetur28g01590.1"/>
    </source>
</evidence>
<name>T1KZH1_TETUR</name>
<dbReference type="EMBL" id="CAEY01000740">
    <property type="status" value="NOT_ANNOTATED_CDS"/>
    <property type="molecule type" value="Genomic_DNA"/>
</dbReference>
<feature type="chain" id="PRO_5004581999" evidence="2">
    <location>
        <begin position="24"/>
        <end position="148"/>
    </location>
</feature>
<accession>T1KZH1</accession>
<dbReference type="Proteomes" id="UP000015104">
    <property type="component" value="Unassembled WGS sequence"/>
</dbReference>
<reference evidence="4" key="1">
    <citation type="submission" date="2011-08" db="EMBL/GenBank/DDBJ databases">
        <authorList>
            <person name="Rombauts S."/>
        </authorList>
    </citation>
    <scope>NUCLEOTIDE SEQUENCE</scope>
    <source>
        <strain evidence="4">London</strain>
    </source>
</reference>
<sequence length="148" mass="16156">MKVISCSFHILIINLALIGYSLTATLPRESNHSKNDNGIIEPKQEISSNTDQKDEPNCSRADFTFAADNPIPKQLNGTSFLPDFDPSVVLNVFDAVVNGDLWTDVVSGLRTVFAHWRNRLAQSPGPSVKGFPVNSTDAIVQLSMLGLD</sequence>
<feature type="region of interest" description="Disordered" evidence="1">
    <location>
        <begin position="30"/>
        <end position="57"/>
    </location>
</feature>
<dbReference type="AlphaFoldDB" id="T1KZH1"/>
<organism evidence="3 4">
    <name type="scientific">Tetranychus urticae</name>
    <name type="common">Two-spotted spider mite</name>
    <dbReference type="NCBI Taxonomy" id="32264"/>
    <lineage>
        <taxon>Eukaryota</taxon>
        <taxon>Metazoa</taxon>
        <taxon>Ecdysozoa</taxon>
        <taxon>Arthropoda</taxon>
        <taxon>Chelicerata</taxon>
        <taxon>Arachnida</taxon>
        <taxon>Acari</taxon>
        <taxon>Acariformes</taxon>
        <taxon>Trombidiformes</taxon>
        <taxon>Prostigmata</taxon>
        <taxon>Eleutherengona</taxon>
        <taxon>Raphignathae</taxon>
        <taxon>Tetranychoidea</taxon>
        <taxon>Tetranychidae</taxon>
        <taxon>Tetranychus</taxon>
    </lineage>
</organism>
<protein>
    <submittedName>
        <fullName evidence="3">Uncharacterized protein</fullName>
    </submittedName>
</protein>
<keyword evidence="2" id="KW-0732">Signal</keyword>
<evidence type="ECO:0000256" key="1">
    <source>
        <dbReference type="SAM" id="MobiDB-lite"/>
    </source>
</evidence>
<dbReference type="EnsemblMetazoa" id="tetur28g01590.1">
    <property type="protein sequence ID" value="tetur28g01590.1"/>
    <property type="gene ID" value="tetur28g01590"/>
</dbReference>
<keyword evidence="4" id="KW-1185">Reference proteome</keyword>
<feature type="signal peptide" evidence="2">
    <location>
        <begin position="1"/>
        <end position="23"/>
    </location>
</feature>
<evidence type="ECO:0000256" key="2">
    <source>
        <dbReference type="SAM" id="SignalP"/>
    </source>
</evidence>